<dbReference type="EMBL" id="VEPZ02001563">
    <property type="protein sequence ID" value="KAE8667874.1"/>
    <property type="molecule type" value="Genomic_DNA"/>
</dbReference>
<dbReference type="InterPro" id="IPR036093">
    <property type="entry name" value="NAC_dom_sf"/>
</dbReference>
<evidence type="ECO:0000256" key="1">
    <source>
        <dbReference type="ARBA" id="ARBA00023015"/>
    </source>
</evidence>
<accession>A0A6A2YAT3</accession>
<feature type="compositionally biased region" description="Polar residues" evidence="5">
    <location>
        <begin position="284"/>
        <end position="296"/>
    </location>
</feature>
<comment type="caution">
    <text evidence="7">The sequence shown here is derived from an EMBL/GenBank/DDBJ whole genome shotgun (WGS) entry which is preliminary data.</text>
</comment>
<feature type="domain" description="NAC" evidence="6">
    <location>
        <begin position="14"/>
        <end position="174"/>
    </location>
</feature>
<evidence type="ECO:0000259" key="6">
    <source>
        <dbReference type="PROSITE" id="PS51005"/>
    </source>
</evidence>
<dbReference type="InterPro" id="IPR003441">
    <property type="entry name" value="NAC-dom"/>
</dbReference>
<feature type="region of interest" description="Disordered" evidence="5">
    <location>
        <begin position="182"/>
        <end position="249"/>
    </location>
</feature>
<proteinExistence type="predicted"/>
<keyword evidence="1" id="KW-0805">Transcription regulation</keyword>
<dbReference type="SUPFAM" id="SSF101941">
    <property type="entry name" value="NAC domain"/>
    <property type="match status" value="1"/>
</dbReference>
<evidence type="ECO:0000256" key="2">
    <source>
        <dbReference type="ARBA" id="ARBA00023125"/>
    </source>
</evidence>
<gene>
    <name evidence="7" type="ORF">F3Y22_tig00112354pilonHSYRG00052</name>
</gene>
<protein>
    <recommendedName>
        <fullName evidence="6">NAC domain-containing protein</fullName>
    </recommendedName>
</protein>
<feature type="compositionally biased region" description="Polar residues" evidence="5">
    <location>
        <begin position="194"/>
        <end position="214"/>
    </location>
</feature>
<keyword evidence="4" id="KW-0539">Nucleus</keyword>
<evidence type="ECO:0000256" key="4">
    <source>
        <dbReference type="ARBA" id="ARBA00023242"/>
    </source>
</evidence>
<feature type="region of interest" description="Disordered" evidence="5">
    <location>
        <begin position="262"/>
        <end position="318"/>
    </location>
</feature>
<dbReference type="Pfam" id="PF02365">
    <property type="entry name" value="NAM"/>
    <property type="match status" value="1"/>
</dbReference>
<dbReference type="AlphaFoldDB" id="A0A6A2YAT3"/>
<dbReference type="PANTHER" id="PTHR31719">
    <property type="entry name" value="NAC TRANSCRIPTION FACTOR 56"/>
    <property type="match status" value="1"/>
</dbReference>
<keyword evidence="3" id="KW-0804">Transcription</keyword>
<sequence length="318" mass="35793">MQTFDVVEAHFSSPSIGFRFVPTDEELVCHYLMKKLNDEPLSSNQIYEVNLYDEPPFVLTNKFKTNGGREDDEWYFFTRRNRKYPKGGRPDRVTGNGTGFWKLTGKAKPVLRGQVETVGERTTLDFYSGLHSSGQRTEWKMHEYVVKDDYIKPKNKPQSCMMLDDWVLCKIYMNRKWAGKNNTATASPMDVGSSDASSYPQGINGEASSQNPDSNGCFCQLPKASSMAENGNTNGGTHSDILAPNQDSDDYTFEAFDDNWFENEYPWDPPPDTVFDGDDHHNTSSENLNPSSSQQALGEPSNIVENTTSFQSSTKGDI</sequence>
<feature type="compositionally biased region" description="Polar residues" evidence="5">
    <location>
        <begin position="303"/>
        <end position="318"/>
    </location>
</feature>
<feature type="compositionally biased region" description="Polar residues" evidence="5">
    <location>
        <begin position="227"/>
        <end position="237"/>
    </location>
</feature>
<evidence type="ECO:0000256" key="3">
    <source>
        <dbReference type="ARBA" id="ARBA00023163"/>
    </source>
</evidence>
<dbReference type="OrthoDB" id="947285at2759"/>
<keyword evidence="8" id="KW-1185">Reference proteome</keyword>
<reference evidence="7" key="1">
    <citation type="submission" date="2019-09" db="EMBL/GenBank/DDBJ databases">
        <title>Draft genome information of white flower Hibiscus syriacus.</title>
        <authorList>
            <person name="Kim Y.-M."/>
        </authorList>
    </citation>
    <scope>NUCLEOTIDE SEQUENCE [LARGE SCALE GENOMIC DNA]</scope>
    <source>
        <strain evidence="7">YM2019G1</strain>
    </source>
</reference>
<organism evidence="7 8">
    <name type="scientific">Hibiscus syriacus</name>
    <name type="common">Rose of Sharon</name>
    <dbReference type="NCBI Taxonomy" id="106335"/>
    <lineage>
        <taxon>Eukaryota</taxon>
        <taxon>Viridiplantae</taxon>
        <taxon>Streptophyta</taxon>
        <taxon>Embryophyta</taxon>
        <taxon>Tracheophyta</taxon>
        <taxon>Spermatophyta</taxon>
        <taxon>Magnoliopsida</taxon>
        <taxon>eudicotyledons</taxon>
        <taxon>Gunneridae</taxon>
        <taxon>Pentapetalae</taxon>
        <taxon>rosids</taxon>
        <taxon>malvids</taxon>
        <taxon>Malvales</taxon>
        <taxon>Malvaceae</taxon>
        <taxon>Malvoideae</taxon>
        <taxon>Hibiscus</taxon>
    </lineage>
</organism>
<keyword evidence="2" id="KW-0238">DNA-binding</keyword>
<evidence type="ECO:0000313" key="7">
    <source>
        <dbReference type="EMBL" id="KAE8667874.1"/>
    </source>
</evidence>
<dbReference type="GO" id="GO:0003677">
    <property type="term" value="F:DNA binding"/>
    <property type="evidence" value="ECO:0007669"/>
    <property type="project" value="UniProtKB-KW"/>
</dbReference>
<dbReference type="Proteomes" id="UP000436088">
    <property type="component" value="Unassembled WGS sequence"/>
</dbReference>
<name>A0A6A2YAT3_HIBSY</name>
<dbReference type="GO" id="GO:0006355">
    <property type="term" value="P:regulation of DNA-templated transcription"/>
    <property type="evidence" value="ECO:0007669"/>
    <property type="project" value="InterPro"/>
</dbReference>
<evidence type="ECO:0000256" key="5">
    <source>
        <dbReference type="SAM" id="MobiDB-lite"/>
    </source>
</evidence>
<dbReference type="Gene3D" id="2.170.150.80">
    <property type="entry name" value="NAC domain"/>
    <property type="match status" value="1"/>
</dbReference>
<dbReference type="PROSITE" id="PS51005">
    <property type="entry name" value="NAC"/>
    <property type="match status" value="1"/>
</dbReference>
<evidence type="ECO:0000313" key="8">
    <source>
        <dbReference type="Proteomes" id="UP000436088"/>
    </source>
</evidence>
<dbReference type="PANTHER" id="PTHR31719:SF193">
    <property type="entry name" value="NAC DOMAIN-CONTAINING PROTEIN"/>
    <property type="match status" value="1"/>
</dbReference>